<proteinExistence type="predicted"/>
<accession>A0ACA9L1G7</accession>
<protein>
    <submittedName>
        <fullName evidence="1">9373_t:CDS:1</fullName>
    </submittedName>
</protein>
<reference evidence="1" key="1">
    <citation type="submission" date="2021-06" db="EMBL/GenBank/DDBJ databases">
        <authorList>
            <person name="Kallberg Y."/>
            <person name="Tangrot J."/>
            <person name="Rosling A."/>
        </authorList>
    </citation>
    <scope>NUCLEOTIDE SEQUENCE</scope>
    <source>
        <strain evidence="1">CL356</strain>
    </source>
</reference>
<dbReference type="Proteomes" id="UP000789525">
    <property type="component" value="Unassembled WGS sequence"/>
</dbReference>
<evidence type="ECO:0000313" key="1">
    <source>
        <dbReference type="EMBL" id="CAG8506058.1"/>
    </source>
</evidence>
<keyword evidence="2" id="KW-1185">Reference proteome</keyword>
<dbReference type="EMBL" id="CAJVPT010004263">
    <property type="protein sequence ID" value="CAG8506058.1"/>
    <property type="molecule type" value="Genomic_DNA"/>
</dbReference>
<evidence type="ECO:0000313" key="2">
    <source>
        <dbReference type="Proteomes" id="UP000789525"/>
    </source>
</evidence>
<name>A0ACA9L1G7_9GLOM</name>
<comment type="caution">
    <text evidence="1">The sequence shown here is derived from an EMBL/GenBank/DDBJ whole genome shotgun (WGS) entry which is preliminary data.</text>
</comment>
<organism evidence="1 2">
    <name type="scientific">Acaulospora colombiana</name>
    <dbReference type="NCBI Taxonomy" id="27376"/>
    <lineage>
        <taxon>Eukaryota</taxon>
        <taxon>Fungi</taxon>
        <taxon>Fungi incertae sedis</taxon>
        <taxon>Mucoromycota</taxon>
        <taxon>Glomeromycotina</taxon>
        <taxon>Glomeromycetes</taxon>
        <taxon>Diversisporales</taxon>
        <taxon>Acaulosporaceae</taxon>
        <taxon>Acaulospora</taxon>
    </lineage>
</organism>
<gene>
    <name evidence="1" type="ORF">ACOLOM_LOCUS3010</name>
</gene>
<sequence length="80" mass="9061">MGLVTTIVGWAGFGVGVRALSNSIQGRPYFATLFFSGVGTYIYFANERMEELIEKRKKILLENRKRRKELEGIQPEGAIH</sequence>